<evidence type="ECO:0000313" key="2">
    <source>
        <dbReference type="Proteomes" id="UP000199153"/>
    </source>
</evidence>
<dbReference type="Pfam" id="PF09952">
    <property type="entry name" value="AbiEi_2"/>
    <property type="match status" value="1"/>
</dbReference>
<dbReference type="AlphaFoldDB" id="A0A1I5DF48"/>
<dbReference type="OrthoDB" id="593981at2"/>
<evidence type="ECO:0000313" key="1">
    <source>
        <dbReference type="EMBL" id="SFN97766.1"/>
    </source>
</evidence>
<accession>A0A1I5DF48</accession>
<sequence length="334" mass="38100">MKSIAKYNPVQHLKEILEQQALDVSFKELPTGAGKFDAVIKLNDQVIYLETKREITPVNLSKILEETKNWSNENPILLVGEYITPKAKELLREKEVNYLDSAGNMYLKLNRLLIHIEGKSAPTIPGKYKSRAFSKAGGAVVFQFLRDPQLVNEPQRLIAEYAGVSLGTIPKVFEGLQKEKFLIRLDKNKWELSNKEGLLLKWTEVLREKILPSKFLGNYKPAGRNMQQILAEKEIRATGIKWGGEPAAAMLTNYLIAEKFSLFVSTKVDVIKKYKLVPSPNGELELYEKFWNHPEDDQPYVHPILIYAQLMATGESRNIETAEIILNEHIRPNL</sequence>
<organism evidence="1 2">
    <name type="scientific">Salegentibacter flavus</name>
    <dbReference type="NCBI Taxonomy" id="287099"/>
    <lineage>
        <taxon>Bacteria</taxon>
        <taxon>Pseudomonadati</taxon>
        <taxon>Bacteroidota</taxon>
        <taxon>Flavobacteriia</taxon>
        <taxon>Flavobacteriales</taxon>
        <taxon>Flavobacteriaceae</taxon>
        <taxon>Salegentibacter</taxon>
    </lineage>
</organism>
<dbReference type="Proteomes" id="UP000199153">
    <property type="component" value="Unassembled WGS sequence"/>
</dbReference>
<dbReference type="RefSeq" id="WP_093411567.1">
    <property type="nucleotide sequence ID" value="NZ_FOVL01000035.1"/>
</dbReference>
<evidence type="ECO:0008006" key="3">
    <source>
        <dbReference type="Google" id="ProtNLM"/>
    </source>
</evidence>
<name>A0A1I5DF48_9FLAO</name>
<proteinExistence type="predicted"/>
<keyword evidence="2" id="KW-1185">Reference proteome</keyword>
<dbReference type="EMBL" id="FOVL01000035">
    <property type="protein sequence ID" value="SFN97766.1"/>
    <property type="molecule type" value="Genomic_DNA"/>
</dbReference>
<dbReference type="InterPro" id="IPR019238">
    <property type="entry name" value="AbiEi_2"/>
</dbReference>
<protein>
    <recommendedName>
        <fullName evidence="3">Transcriptional regulator, AbiEi antitoxin, Type IV TA system</fullName>
    </recommendedName>
</protein>
<dbReference type="STRING" id="287099.SAMN05660413_03306"/>
<reference evidence="1 2" key="1">
    <citation type="submission" date="2016-10" db="EMBL/GenBank/DDBJ databases">
        <authorList>
            <person name="de Groot N.N."/>
        </authorList>
    </citation>
    <scope>NUCLEOTIDE SEQUENCE [LARGE SCALE GENOMIC DNA]</scope>
    <source>
        <strain evidence="1 2">DSM 17794</strain>
    </source>
</reference>
<gene>
    <name evidence="1" type="ORF">SAMN05660413_03306</name>
</gene>